<accession>A0A976X5W9</accession>
<name>A0A976X5W9_9LACO</name>
<dbReference type="AlphaFoldDB" id="A0A976X5W9"/>
<evidence type="ECO:0000313" key="2">
    <source>
        <dbReference type="Proteomes" id="UP000831181"/>
    </source>
</evidence>
<organism evidence="1 2">
    <name type="scientific">Nicoliella spurrieriana</name>
    <dbReference type="NCBI Taxonomy" id="2925830"/>
    <lineage>
        <taxon>Bacteria</taxon>
        <taxon>Bacillati</taxon>
        <taxon>Bacillota</taxon>
        <taxon>Bacilli</taxon>
        <taxon>Lactobacillales</taxon>
        <taxon>Lactobacillaceae</taxon>
        <taxon>Nicoliella</taxon>
    </lineage>
</organism>
<gene>
    <name evidence="1" type="ORF">MOO44_02615</name>
</gene>
<reference evidence="1" key="1">
    <citation type="journal article" date="2022" name="Int. J. Syst. Evol. Microbiol.">
        <title>Apilactobacillus apisilvae sp. nov., Nicolia spurrieriana gen. nov. sp. nov., Bombilactobacillus folatiphilus sp. nov. and Bombilactobacillus thymidiniphilus sp. nov., four new lactic acid bacterial isolates from stingless bees Tetragonula carbonaria and Austroplebeia australis.</title>
        <authorList>
            <person name="Oliphant S.A."/>
            <person name="Watson-Haigh N.S."/>
            <person name="Sumby K.M."/>
            <person name="Gardner J."/>
            <person name="Groom S."/>
            <person name="Jiranek V."/>
        </authorList>
    </citation>
    <scope>NUCLEOTIDE SEQUENCE</scope>
    <source>
        <strain evidence="1">SGEP1_A5</strain>
    </source>
</reference>
<dbReference type="KEGG" id="lbe:MOO44_02615"/>
<dbReference type="Proteomes" id="UP000831181">
    <property type="component" value="Chromosome"/>
</dbReference>
<dbReference type="EMBL" id="CP093361">
    <property type="protein sequence ID" value="UQS87076.1"/>
    <property type="molecule type" value="Genomic_DNA"/>
</dbReference>
<evidence type="ECO:0000313" key="1">
    <source>
        <dbReference type="EMBL" id="UQS87076.1"/>
    </source>
</evidence>
<proteinExistence type="predicted"/>
<dbReference type="RefSeq" id="WP_260116876.1">
    <property type="nucleotide sequence ID" value="NZ_CP093361.1"/>
</dbReference>
<sequence length="321" mass="36842">MEPQDIKLNEQTQSLLNVVNKFFPGKVEVQFIGRLQAGYVRHDQAQAVQDGKNVYIQISDLSAPNYTASHELLHLLMTLRGFPQVFFSLTTGNSELDDQLQAMGIELFDIVSHFVVVAEQRKHGLINANIEEMYLKGIHETIKPEPKELDDEMSIRLLTLLDAMVFYGDQFEQVEAQLNQSYPVALAAAKKIYQVITEKPTDSPFGLRRNVVKLFRAFDDQLKAWNLPPLNNKDFTTITSVLSERQLNLKVKQMFEIFHSELHEKSTDRRAYVGFSKVDDQNSFVIAAPTGMDDSPAYFKKLYEMSVKELFKELKMPFIIR</sequence>
<protein>
    <submittedName>
        <fullName evidence="1">IpaB/EvcA family protein</fullName>
    </submittedName>
</protein>
<keyword evidence="2" id="KW-1185">Reference proteome</keyword>